<evidence type="ECO:0000256" key="2">
    <source>
        <dbReference type="ARBA" id="ARBA00022475"/>
    </source>
</evidence>
<evidence type="ECO:0000256" key="4">
    <source>
        <dbReference type="ARBA" id="ARBA00022989"/>
    </source>
</evidence>
<feature type="domain" description="MacB-like periplasmic core" evidence="9">
    <location>
        <begin position="20"/>
        <end position="204"/>
    </location>
</feature>
<evidence type="ECO:0000256" key="3">
    <source>
        <dbReference type="ARBA" id="ARBA00022692"/>
    </source>
</evidence>
<comment type="subcellular location">
    <subcellularLocation>
        <location evidence="1">Cell membrane</location>
        <topology evidence="1">Multi-pass membrane protein</topology>
    </subcellularLocation>
</comment>
<feature type="transmembrane region" description="Helical" evidence="7">
    <location>
        <begin position="325"/>
        <end position="346"/>
    </location>
</feature>
<gene>
    <name evidence="10" type="ORF">SAMN04488528_100755</name>
</gene>
<feature type="transmembrane region" description="Helical" evidence="7">
    <location>
        <begin position="232"/>
        <end position="255"/>
    </location>
</feature>
<feature type="transmembrane region" description="Helical" evidence="7">
    <location>
        <begin position="407"/>
        <end position="426"/>
    </location>
</feature>
<dbReference type="Pfam" id="PF12704">
    <property type="entry name" value="MacB_PCD"/>
    <property type="match status" value="1"/>
</dbReference>
<dbReference type="PANTHER" id="PTHR30572:SF4">
    <property type="entry name" value="ABC TRANSPORTER PERMEASE YTRF"/>
    <property type="match status" value="1"/>
</dbReference>
<dbReference type="InterPro" id="IPR025857">
    <property type="entry name" value="MacB_PCD"/>
</dbReference>
<dbReference type="InterPro" id="IPR003838">
    <property type="entry name" value="ABC3_permease_C"/>
</dbReference>
<keyword evidence="2" id="KW-1003">Cell membrane</keyword>
<dbReference type="InterPro" id="IPR050250">
    <property type="entry name" value="Macrolide_Exporter_MacB"/>
</dbReference>
<dbReference type="GO" id="GO:0005886">
    <property type="term" value="C:plasma membrane"/>
    <property type="evidence" value="ECO:0007669"/>
    <property type="project" value="UniProtKB-SubCell"/>
</dbReference>
<dbReference type="EMBL" id="FOKI01000007">
    <property type="protein sequence ID" value="SFA95724.1"/>
    <property type="molecule type" value="Genomic_DNA"/>
</dbReference>
<keyword evidence="3 7" id="KW-0812">Transmembrane</keyword>
<evidence type="ECO:0000259" key="8">
    <source>
        <dbReference type="Pfam" id="PF02687"/>
    </source>
</evidence>
<evidence type="ECO:0000256" key="1">
    <source>
        <dbReference type="ARBA" id="ARBA00004651"/>
    </source>
</evidence>
<comment type="similarity">
    <text evidence="6">Belongs to the ABC-4 integral membrane protein family.</text>
</comment>
<feature type="transmembrane region" description="Helical" evidence="7">
    <location>
        <begin position="770"/>
        <end position="790"/>
    </location>
</feature>
<dbReference type="Proteomes" id="UP000198619">
    <property type="component" value="Unassembled WGS sequence"/>
</dbReference>
<feature type="transmembrane region" description="Helical" evidence="7">
    <location>
        <begin position="289"/>
        <end position="313"/>
    </location>
</feature>
<keyword evidence="5 7" id="KW-0472">Membrane</keyword>
<organism evidence="10 11">
    <name type="scientific">Clostridium frigidicarnis</name>
    <dbReference type="NCBI Taxonomy" id="84698"/>
    <lineage>
        <taxon>Bacteria</taxon>
        <taxon>Bacillati</taxon>
        <taxon>Bacillota</taxon>
        <taxon>Clostridia</taxon>
        <taxon>Eubacteriales</taxon>
        <taxon>Clostridiaceae</taxon>
        <taxon>Clostridium</taxon>
    </lineage>
</organism>
<name>A0A1I0X4F3_9CLOT</name>
<feature type="domain" description="ABC3 transporter permease C-terminal" evidence="8">
    <location>
        <begin position="238"/>
        <end position="360"/>
    </location>
</feature>
<dbReference type="AlphaFoldDB" id="A0A1I0X4F3"/>
<feature type="transmembrane region" description="Helical" evidence="7">
    <location>
        <begin position="679"/>
        <end position="706"/>
    </location>
</feature>
<protein>
    <submittedName>
        <fullName evidence="10">Putative ABC transport system permease protein</fullName>
    </submittedName>
</protein>
<dbReference type="STRING" id="84698.SAMN04488528_100755"/>
<feature type="domain" description="ABC3 transporter permease C-terminal" evidence="8">
    <location>
        <begin position="684"/>
        <end position="797"/>
    </location>
</feature>
<dbReference type="PANTHER" id="PTHR30572">
    <property type="entry name" value="MEMBRANE COMPONENT OF TRANSPORTER-RELATED"/>
    <property type="match status" value="1"/>
</dbReference>
<accession>A0A1I0X4F3</accession>
<evidence type="ECO:0000313" key="11">
    <source>
        <dbReference type="Proteomes" id="UP000198619"/>
    </source>
</evidence>
<evidence type="ECO:0000259" key="9">
    <source>
        <dbReference type="Pfam" id="PF12704"/>
    </source>
</evidence>
<reference evidence="10 11" key="1">
    <citation type="submission" date="2016-10" db="EMBL/GenBank/DDBJ databases">
        <authorList>
            <person name="de Groot N.N."/>
        </authorList>
    </citation>
    <scope>NUCLEOTIDE SEQUENCE [LARGE SCALE GENOMIC DNA]</scope>
    <source>
        <strain evidence="10 11">DSM 12271</strain>
    </source>
</reference>
<evidence type="ECO:0000256" key="6">
    <source>
        <dbReference type="ARBA" id="ARBA00038076"/>
    </source>
</evidence>
<keyword evidence="4 7" id="KW-1133">Transmembrane helix</keyword>
<evidence type="ECO:0000256" key="7">
    <source>
        <dbReference type="SAM" id="Phobius"/>
    </source>
</evidence>
<dbReference type="OrthoDB" id="9793166at2"/>
<dbReference type="GO" id="GO:0022857">
    <property type="term" value="F:transmembrane transporter activity"/>
    <property type="evidence" value="ECO:0007669"/>
    <property type="project" value="TreeGrafter"/>
</dbReference>
<dbReference type="Pfam" id="PF02687">
    <property type="entry name" value="FtsX"/>
    <property type="match status" value="2"/>
</dbReference>
<evidence type="ECO:0000256" key="5">
    <source>
        <dbReference type="ARBA" id="ARBA00023136"/>
    </source>
</evidence>
<keyword evidence="11" id="KW-1185">Reference proteome</keyword>
<feature type="transmembrane region" description="Helical" evidence="7">
    <location>
        <begin position="727"/>
        <end position="755"/>
    </location>
</feature>
<evidence type="ECO:0000313" key="10">
    <source>
        <dbReference type="EMBL" id="SFA95724.1"/>
    </source>
</evidence>
<sequence length="807" mass="91292">MINNYKTMSTLYIKQNKKRTLLILIGIILSISLISIILLFMKGTEKAQIESTKEATGYSFHLGYKTYTDEILTKVSNNPNVERYGIMSRDNRIDYEDIYIDRYYLDKGATEILKYSLKEGRMPENNNEICIEDWAKPNIKGDLDIGKEIVIDGKQYKIVGILKNESYSQESKTIRLITFSENPQNGELLVEINSKANFDETIETLSSLTSEDNLIRNNELINSIRRGSKKPILIIICIVIAIVVSATIIVIYNSFQINVAERMKQFGLLRSIGATKRQIKAIVFREATILLIIAIPIGMLLSISVIYSIDVILKLLLKGANTISIVSIDIGVLAISTLITILAVYISSLAPANYVGNISPLIAINSQVVIKKEVIKRRKNRLLKKLFKYKILIAVKNVRRNPGRGRIMILSIIVSSVLFITFTSLMEDAFKLTFTDVENLNMDLEVTLNNENYDEQAYYDLIEQINKVDNVDNVYIKYQSIYGMSEISSDKKVKEAGNISKKEKFGEVSKEVIDTDIKAYDKLALDTSEKYLTSGSIDINNMNLENGVILISDGVNRDYENEQHYIGKLTNYKVGDEIVIHNEDKEYKVKVMAIMKSDVLEREVQKNRITLITTEQVLEKIIGTKTQINSIGISLKDDSIHLKTASEVNTILQNYPRSNLTNFVDINQQNKNNKIMIQVLVYGFISVITLISSINIINTISMNITVRRKEIAMLKSIGMSQKDLKRMIMYEGLFYGLFGGISGALIGCGFSYIIYKAILGIVGIQWKVPLGLSVITILASIIISYLSTLLPMRKIQRNNIIEVIREE</sequence>
<feature type="transmembrane region" description="Helical" evidence="7">
    <location>
        <begin position="20"/>
        <end position="41"/>
    </location>
</feature>
<proteinExistence type="inferred from homology"/>